<proteinExistence type="inferred from homology"/>
<sequence length="291" mass="32746">MRYHASFAPRFDAAMTNTADLSPLGKNSAYRTDYAPELLFPIPRQGKRDELGLTGTLPFFGVDIWNAYELSWLNMRGKPQIAVARVTVPADSPNIVESKSFKLYLNSFNQTRLANADALKSLLIQDLSAAVGANVHVAITPQEEFGTLAMGELDGLLLDRLDIEVDSYAPQPHILKANLDDLPVQETFVSHLLKSNCLVTGQPDWGSVQIHYAGPQIDQESLLKYLIGFREHNEFHEQCVERIFVDILRQCQPQQLSVYARYTRRGGLDINPWRSNYSTGQKPSNLRNARQ</sequence>
<dbReference type="Proteomes" id="UP000199391">
    <property type="component" value="Unassembled WGS sequence"/>
</dbReference>
<name>A0A1I7KCY3_9BURK</name>
<accession>A0A1I7KCY3</accession>
<evidence type="ECO:0000256" key="1">
    <source>
        <dbReference type="ARBA" id="ARBA00022490"/>
    </source>
</evidence>
<keyword evidence="1 5" id="KW-0963">Cytoplasm</keyword>
<dbReference type="InterPro" id="IPR050084">
    <property type="entry name" value="NADPH_dep_7-cyano-7-deazaG_red"/>
</dbReference>
<feature type="active site" description="Thioimide intermediate" evidence="5">
    <location>
        <position position="197"/>
    </location>
</feature>
<dbReference type="Pfam" id="PF14819">
    <property type="entry name" value="QueF_N"/>
    <property type="match status" value="1"/>
</dbReference>
<dbReference type="GO" id="GO:0005737">
    <property type="term" value="C:cytoplasm"/>
    <property type="evidence" value="ECO:0007669"/>
    <property type="project" value="UniProtKB-SubCell"/>
</dbReference>
<dbReference type="PANTHER" id="PTHR34354">
    <property type="entry name" value="NADPH-DEPENDENT 7-CYANO-7-DEAZAGUANINE REDUCTASE"/>
    <property type="match status" value="1"/>
</dbReference>
<feature type="binding site" evidence="5">
    <location>
        <begin position="96"/>
        <end position="98"/>
    </location>
    <ligand>
        <name>substrate</name>
    </ligand>
</feature>
<comment type="pathway">
    <text evidence="5">tRNA modification; tRNA-queuosine biosynthesis.</text>
</comment>
<dbReference type="PIRSF" id="PIRSF004750">
    <property type="entry name" value="Nitrile_oxidored_YqcD_prd"/>
    <property type="match status" value="1"/>
</dbReference>
<dbReference type="UniPathway" id="UPA00392"/>
<comment type="subunit">
    <text evidence="5">Homodimer.</text>
</comment>
<evidence type="ECO:0000256" key="4">
    <source>
        <dbReference type="ARBA" id="ARBA00023002"/>
    </source>
</evidence>
<reference evidence="8" key="1">
    <citation type="submission" date="2016-10" db="EMBL/GenBank/DDBJ databases">
        <authorList>
            <person name="Varghese N."/>
            <person name="Submissions S."/>
        </authorList>
    </citation>
    <scope>NUCLEOTIDE SEQUENCE [LARGE SCALE GENOMIC DNA]</scope>
    <source>
        <strain evidence="8">CGMCC 1.11014</strain>
    </source>
</reference>
<feature type="binding site" evidence="5">
    <location>
        <begin position="98"/>
        <end position="99"/>
    </location>
    <ligand>
        <name>NADPH</name>
        <dbReference type="ChEBI" id="CHEBI:57783"/>
    </ligand>
</feature>
<evidence type="ECO:0000313" key="8">
    <source>
        <dbReference type="Proteomes" id="UP000199391"/>
    </source>
</evidence>
<feature type="active site" description="Proton donor" evidence="5">
    <location>
        <position position="204"/>
    </location>
</feature>
<feature type="binding site" evidence="5">
    <location>
        <begin position="236"/>
        <end position="237"/>
    </location>
    <ligand>
        <name>substrate</name>
    </ligand>
</feature>
<evidence type="ECO:0000256" key="2">
    <source>
        <dbReference type="ARBA" id="ARBA00022785"/>
    </source>
</evidence>
<evidence type="ECO:0000256" key="3">
    <source>
        <dbReference type="ARBA" id="ARBA00022857"/>
    </source>
</evidence>
<feature type="domain" description="NADPH-dependent 7-cyano-7-deazaguanine reductase N-terminal" evidence="6">
    <location>
        <begin position="30"/>
        <end position="139"/>
    </location>
</feature>
<organism evidence="7 8">
    <name type="scientific">Pseudoduganella namucuonensis</name>
    <dbReference type="NCBI Taxonomy" id="1035707"/>
    <lineage>
        <taxon>Bacteria</taxon>
        <taxon>Pseudomonadati</taxon>
        <taxon>Pseudomonadota</taxon>
        <taxon>Betaproteobacteria</taxon>
        <taxon>Burkholderiales</taxon>
        <taxon>Oxalobacteraceae</taxon>
        <taxon>Telluria group</taxon>
        <taxon>Pseudoduganella</taxon>
    </lineage>
</organism>
<evidence type="ECO:0000313" key="7">
    <source>
        <dbReference type="EMBL" id="SFU95294.1"/>
    </source>
</evidence>
<dbReference type="GO" id="GO:0008616">
    <property type="term" value="P:tRNA queuosine(34) biosynthetic process"/>
    <property type="evidence" value="ECO:0007669"/>
    <property type="project" value="UniProtKB-UniRule"/>
</dbReference>
<dbReference type="Gene3D" id="3.30.1130.10">
    <property type="match status" value="2"/>
</dbReference>
<dbReference type="NCBIfam" id="TIGR03138">
    <property type="entry name" value="QueF"/>
    <property type="match status" value="1"/>
</dbReference>
<keyword evidence="2 5" id="KW-0671">Queuosine biosynthesis</keyword>
<comment type="similarity">
    <text evidence="5">Belongs to the GTP cyclohydrolase I family. QueF type 2 subfamily.</text>
</comment>
<dbReference type="GO" id="GO:0033739">
    <property type="term" value="F:preQ1 synthase activity"/>
    <property type="evidence" value="ECO:0007669"/>
    <property type="project" value="UniProtKB-UniRule"/>
</dbReference>
<dbReference type="InterPro" id="IPR029500">
    <property type="entry name" value="QueF"/>
</dbReference>
<feature type="binding site" evidence="5">
    <location>
        <begin position="265"/>
        <end position="266"/>
    </location>
    <ligand>
        <name>NADPH</name>
        <dbReference type="ChEBI" id="CHEBI:57783"/>
    </ligand>
</feature>
<comment type="catalytic activity">
    <reaction evidence="5">
        <text>7-aminomethyl-7-carbaguanine + 2 NADP(+) = 7-cyano-7-carbaguanine + 2 NADPH + 3 H(+)</text>
        <dbReference type="Rhea" id="RHEA:13409"/>
        <dbReference type="ChEBI" id="CHEBI:15378"/>
        <dbReference type="ChEBI" id="CHEBI:45075"/>
        <dbReference type="ChEBI" id="CHEBI:57783"/>
        <dbReference type="ChEBI" id="CHEBI:58349"/>
        <dbReference type="ChEBI" id="CHEBI:58703"/>
        <dbReference type="EC" id="1.7.1.13"/>
    </reaction>
</comment>
<dbReference type="Pfam" id="PF14489">
    <property type="entry name" value="QueF"/>
    <property type="match status" value="1"/>
</dbReference>
<dbReference type="HAMAP" id="MF_00817">
    <property type="entry name" value="QueF_type2"/>
    <property type="match status" value="1"/>
</dbReference>
<keyword evidence="4 5" id="KW-0560">Oxidoreductase</keyword>
<dbReference type="STRING" id="1035707.SAMN05216552_101666"/>
<dbReference type="EMBL" id="FPBO01000016">
    <property type="protein sequence ID" value="SFU95294.1"/>
    <property type="molecule type" value="Genomic_DNA"/>
</dbReference>
<dbReference type="SUPFAM" id="SSF55620">
    <property type="entry name" value="Tetrahydrobiopterin biosynthesis enzymes-like"/>
    <property type="match status" value="1"/>
</dbReference>
<dbReference type="AlphaFoldDB" id="A0A1I7KCY3"/>
<evidence type="ECO:0000256" key="5">
    <source>
        <dbReference type="HAMAP-Rule" id="MF_00817"/>
    </source>
</evidence>
<dbReference type="InterPro" id="IPR043133">
    <property type="entry name" value="GTP-CH-I_C/QueF"/>
</dbReference>
<gene>
    <name evidence="5" type="primary">queF</name>
    <name evidence="7" type="ORF">SAMN05216552_101666</name>
</gene>
<comment type="function">
    <text evidence="5">Catalyzes the NADPH-dependent reduction of 7-cyano-7-deazaguanine (preQ0) to 7-aminomethyl-7-deazaguanine (preQ1).</text>
</comment>
<dbReference type="InterPro" id="IPR029139">
    <property type="entry name" value="QueF_N"/>
</dbReference>
<keyword evidence="8" id="KW-1185">Reference proteome</keyword>
<protein>
    <recommendedName>
        <fullName evidence="5">NADPH-dependent 7-cyano-7-deazaguanine reductase</fullName>
        <ecNumber evidence="5">1.7.1.13</ecNumber>
    </recommendedName>
    <alternativeName>
        <fullName evidence="5">7-cyano-7-carbaguanine reductase</fullName>
    </alternativeName>
    <alternativeName>
        <fullName evidence="5">NADPH-dependent nitrile oxidoreductase</fullName>
    </alternativeName>
    <alternativeName>
        <fullName evidence="5">PreQ(0) reductase</fullName>
    </alternativeName>
</protein>
<evidence type="ECO:0000259" key="6">
    <source>
        <dbReference type="Pfam" id="PF14819"/>
    </source>
</evidence>
<dbReference type="PANTHER" id="PTHR34354:SF1">
    <property type="entry name" value="NADPH-DEPENDENT 7-CYANO-7-DEAZAGUANINE REDUCTASE"/>
    <property type="match status" value="1"/>
</dbReference>
<dbReference type="EC" id="1.7.1.13" evidence="5"/>
<dbReference type="InterPro" id="IPR016428">
    <property type="entry name" value="QueF_type2"/>
</dbReference>
<comment type="subcellular location">
    <subcellularLocation>
        <location evidence="5">Cytoplasm</location>
    </subcellularLocation>
</comment>
<keyword evidence="3 5" id="KW-0521">NADP</keyword>